<evidence type="ECO:0000313" key="7">
    <source>
        <dbReference type="Proteomes" id="UP000263627"/>
    </source>
</evidence>
<evidence type="ECO:0000313" key="4">
    <source>
        <dbReference type="EMBL" id="EHT9939755.1"/>
    </source>
</evidence>
<dbReference type="GO" id="GO:0006355">
    <property type="term" value="P:regulation of DNA-templated transcription"/>
    <property type="evidence" value="ECO:0007669"/>
    <property type="project" value="InterPro"/>
</dbReference>
<dbReference type="InterPro" id="IPR000792">
    <property type="entry name" value="Tscrpt_reg_LuxR_C"/>
</dbReference>
<dbReference type="EMBL" id="ABBJDF010000015">
    <property type="protein sequence ID" value="EHT9939755.1"/>
    <property type="molecule type" value="Genomic_DNA"/>
</dbReference>
<dbReference type="EMBL" id="DAESCB010000005">
    <property type="protein sequence ID" value="HBH7042167.1"/>
    <property type="molecule type" value="Genomic_DNA"/>
</dbReference>
<evidence type="ECO:0000313" key="3">
    <source>
        <dbReference type="EMBL" id="AXZ48469.1"/>
    </source>
</evidence>
<sequence>MMNIVQEHTLNAELWIDDIFVRQGLMNILADIIFEDDNARLVFFTANHFEAVKKQNYNLKTHRLVLLIDGHLYQYLNDVSLYRLPVDIGVASIKQFIIDITRAGGNHENQSDSNISLTARDKYILTQLGEGRTIFEISALLNLHLKTIYQARQNLIKKLGCSGLIDFQGILRAQIFRNWLEHA</sequence>
<keyword evidence="9" id="KW-1185">Reference proteome</keyword>
<dbReference type="RefSeq" id="WP_032935433.1">
    <property type="nucleotide sequence ID" value="NZ_CABIZU010000002.1"/>
</dbReference>
<evidence type="ECO:0000313" key="5">
    <source>
        <dbReference type="EMBL" id="HBH7042167.1"/>
    </source>
</evidence>
<proteinExistence type="predicted"/>
<dbReference type="SMART" id="SM00421">
    <property type="entry name" value="HTH_LUXR"/>
    <property type="match status" value="1"/>
</dbReference>
<dbReference type="Gene3D" id="1.10.10.10">
    <property type="entry name" value="Winged helix-like DNA-binding domain superfamily/Winged helix DNA-binding domain"/>
    <property type="match status" value="1"/>
</dbReference>
<evidence type="ECO:0000313" key="9">
    <source>
        <dbReference type="Proteomes" id="UP001164536"/>
    </source>
</evidence>
<dbReference type="GeneID" id="87000975"/>
<dbReference type="PRINTS" id="PR00038">
    <property type="entry name" value="HTHLUXR"/>
</dbReference>
<accession>A0A0D7M2M2</accession>
<organism evidence="5 8">
    <name type="scientific">Citrobacter freundii</name>
    <dbReference type="NCBI Taxonomy" id="546"/>
    <lineage>
        <taxon>Bacteria</taxon>
        <taxon>Pseudomonadati</taxon>
        <taxon>Pseudomonadota</taxon>
        <taxon>Gammaproteobacteria</taxon>
        <taxon>Enterobacterales</taxon>
        <taxon>Enterobacteriaceae</taxon>
        <taxon>Citrobacter</taxon>
        <taxon>Citrobacter freundii complex</taxon>
    </lineage>
</organism>
<dbReference type="AlphaFoldDB" id="A0A0D7M2M2"/>
<keyword evidence="1" id="KW-0238">DNA-binding</keyword>
<evidence type="ECO:0000313" key="6">
    <source>
        <dbReference type="EMBL" id="WAZ59305.1"/>
    </source>
</evidence>
<reference evidence="5" key="1">
    <citation type="journal article" date="2018" name="Genome Biol.">
        <title>SKESA: strategic k-mer extension for scrupulous assemblies.</title>
        <authorList>
            <person name="Souvorov A."/>
            <person name="Agarwala R."/>
            <person name="Lipman D.J."/>
        </authorList>
    </citation>
    <scope>NUCLEOTIDE SEQUENCE</scope>
    <source>
        <strain evidence="5">91871</strain>
    </source>
</reference>
<dbReference type="SUPFAM" id="SSF46894">
    <property type="entry name" value="C-terminal effector domain of the bipartite response regulators"/>
    <property type="match status" value="1"/>
</dbReference>
<reference evidence="5" key="3">
    <citation type="submission" date="2021-07" db="EMBL/GenBank/DDBJ databases">
        <authorList>
            <consortium name="NCBI Pathogen Detection Project"/>
        </authorList>
    </citation>
    <scope>NUCLEOTIDE SEQUENCE</scope>
    <source>
        <strain evidence="5">91871</strain>
    </source>
</reference>
<evidence type="ECO:0000313" key="8">
    <source>
        <dbReference type="Proteomes" id="UP000885148"/>
    </source>
</evidence>
<dbReference type="Proteomes" id="UP001164536">
    <property type="component" value="Chromosome"/>
</dbReference>
<dbReference type="EMBL" id="CP114564">
    <property type="protein sequence ID" value="WAZ59305.1"/>
    <property type="molecule type" value="Genomic_DNA"/>
</dbReference>
<dbReference type="InterPro" id="IPR016032">
    <property type="entry name" value="Sig_transdc_resp-reg_C-effctor"/>
</dbReference>
<gene>
    <name evidence="3" type="ORF">AM363_16825</name>
    <name evidence="5" type="ORF">KV121_002227</name>
    <name evidence="4" type="ORF">KY227_002842</name>
    <name evidence="6" type="ORF">O4000_10550</name>
</gene>
<dbReference type="Pfam" id="PF00196">
    <property type="entry name" value="GerE"/>
    <property type="match status" value="1"/>
</dbReference>
<dbReference type="InterPro" id="IPR036388">
    <property type="entry name" value="WH-like_DNA-bd_sf"/>
</dbReference>
<reference evidence="4" key="4">
    <citation type="submission" date="2021-07" db="EMBL/GenBank/DDBJ databases">
        <authorList>
            <consortium name="Clinical and Environmental Microbiology Branch: Whole genome sequencing antimicrobial resistance pathogens in the healthcare setting"/>
        </authorList>
    </citation>
    <scope>NUCLEOTIDE SEQUENCE</scope>
    <source>
        <strain evidence="4">2021DK-00049</strain>
    </source>
</reference>
<reference evidence="6" key="5">
    <citation type="submission" date="2022-12" db="EMBL/GenBank/DDBJ databases">
        <title>2953647.</title>
        <authorList>
            <person name="Hergert J."/>
            <person name="Casey R."/>
            <person name="Wagner J."/>
            <person name="Young E.L."/>
            <person name="Oakeson K.F."/>
        </authorList>
    </citation>
    <scope>NUCLEOTIDE SEQUENCE</scope>
    <source>
        <strain evidence="6">2953647</strain>
    </source>
</reference>
<name>A0A0D7M2M2_CITFR</name>
<evidence type="ECO:0000256" key="1">
    <source>
        <dbReference type="ARBA" id="ARBA00023125"/>
    </source>
</evidence>
<dbReference type="Proteomes" id="UP000885148">
    <property type="component" value="Unassembled WGS sequence"/>
</dbReference>
<evidence type="ECO:0000259" key="2">
    <source>
        <dbReference type="SMART" id="SM00421"/>
    </source>
</evidence>
<feature type="domain" description="HTH luxR-type" evidence="2">
    <location>
        <begin position="114"/>
        <end position="171"/>
    </location>
</feature>
<reference evidence="3 7" key="2">
    <citation type="submission" date="2018-09" db="EMBL/GenBank/DDBJ databases">
        <title>Whole genome sequencing of Citrobacter freundii AR_0116.</title>
        <authorList>
            <person name="Conlan S."/>
            <person name="Thomas P.J."/>
            <person name="Mullikin J."/>
            <person name="Frank K.M."/>
            <person name="Segre J.A."/>
        </authorList>
    </citation>
    <scope>NUCLEOTIDE SEQUENCE [LARGE SCALE GENOMIC DNA]</scope>
    <source>
        <strain evidence="3 7">AR_0116</strain>
    </source>
</reference>
<dbReference type="EMBL" id="CP032184">
    <property type="protein sequence ID" value="AXZ48469.1"/>
    <property type="molecule type" value="Genomic_DNA"/>
</dbReference>
<protein>
    <submittedName>
        <fullName evidence="6">LuxR C-terminal-related transcriptional regulator</fullName>
    </submittedName>
    <submittedName>
        <fullName evidence="5">LuxR family transcriptional regulator</fullName>
    </submittedName>
</protein>
<dbReference type="GO" id="GO:0003677">
    <property type="term" value="F:DNA binding"/>
    <property type="evidence" value="ECO:0007669"/>
    <property type="project" value="UniProtKB-KW"/>
</dbReference>
<dbReference type="Proteomes" id="UP000263627">
    <property type="component" value="Chromosome"/>
</dbReference>